<dbReference type="Gene3D" id="3.20.20.70">
    <property type="entry name" value="Aldolase class I"/>
    <property type="match status" value="1"/>
</dbReference>
<dbReference type="PRINTS" id="PR00743">
    <property type="entry name" value="GLHYDRLASE36"/>
</dbReference>
<proteinExistence type="predicted"/>
<dbReference type="InterPro" id="IPR013785">
    <property type="entry name" value="Aldolase_TIM"/>
</dbReference>
<dbReference type="FunFam" id="3.20.20.70:FF:000118">
    <property type="entry name" value="Alpha-galactosidase"/>
    <property type="match status" value="1"/>
</dbReference>
<evidence type="ECO:0000259" key="7">
    <source>
        <dbReference type="Pfam" id="PF16875"/>
    </source>
</evidence>
<dbReference type="InterPro" id="IPR000111">
    <property type="entry name" value="Glyco_hydro_27/36_CS"/>
</dbReference>
<evidence type="ECO:0000256" key="5">
    <source>
        <dbReference type="SAM" id="MobiDB-lite"/>
    </source>
</evidence>
<evidence type="ECO:0000256" key="3">
    <source>
        <dbReference type="ARBA" id="ARBA00022801"/>
    </source>
</evidence>
<name>A0A7S3XBR5_9CHLO</name>
<feature type="domain" description="Glycosyl hydrolase family 36 C-terminal" evidence="6">
    <location>
        <begin position="806"/>
        <end position="905"/>
    </location>
</feature>
<organism evidence="8">
    <name type="scientific">Picocystis salinarum</name>
    <dbReference type="NCBI Taxonomy" id="88271"/>
    <lineage>
        <taxon>Eukaryota</taxon>
        <taxon>Viridiplantae</taxon>
        <taxon>Chlorophyta</taxon>
        <taxon>Picocystophyceae</taxon>
        <taxon>Picocystales</taxon>
        <taxon>Picocystaceae</taxon>
        <taxon>Picocystis</taxon>
    </lineage>
</organism>
<dbReference type="EMBL" id="HBIS01002684">
    <property type="protein sequence ID" value="CAE0608574.1"/>
    <property type="molecule type" value="Transcribed_RNA"/>
</dbReference>
<feature type="region of interest" description="Disordered" evidence="5">
    <location>
        <begin position="111"/>
        <end position="162"/>
    </location>
</feature>
<dbReference type="PANTHER" id="PTHR43053">
    <property type="entry name" value="GLYCOSIDASE FAMILY 31"/>
    <property type="match status" value="1"/>
</dbReference>
<evidence type="ECO:0000259" key="6">
    <source>
        <dbReference type="Pfam" id="PF16874"/>
    </source>
</evidence>
<dbReference type="InterPro" id="IPR017853">
    <property type="entry name" value="GH"/>
</dbReference>
<dbReference type="Pfam" id="PF16875">
    <property type="entry name" value="Glyco_hydro_36N"/>
    <property type="match status" value="1"/>
</dbReference>
<dbReference type="EC" id="3.2.1.22" evidence="2"/>
<evidence type="ECO:0000256" key="4">
    <source>
        <dbReference type="ARBA" id="ARBA00023295"/>
    </source>
</evidence>
<dbReference type="CDD" id="cd14791">
    <property type="entry name" value="GH36"/>
    <property type="match status" value="1"/>
</dbReference>
<dbReference type="InterPro" id="IPR031704">
    <property type="entry name" value="Glyco_hydro_36_N"/>
</dbReference>
<evidence type="ECO:0000313" key="8">
    <source>
        <dbReference type="EMBL" id="CAE0608574.1"/>
    </source>
</evidence>
<comment type="catalytic activity">
    <reaction evidence="1">
        <text>Hydrolysis of terminal, non-reducing alpha-D-galactose residues in alpha-D-galactosides, including galactose oligosaccharides, galactomannans and galactolipids.</text>
        <dbReference type="EC" id="3.2.1.22"/>
    </reaction>
</comment>
<dbReference type="InterPro" id="IPR002252">
    <property type="entry name" value="Glyco_hydro_36"/>
</dbReference>
<keyword evidence="4" id="KW-0326">Glycosidase</keyword>
<dbReference type="InterPro" id="IPR050985">
    <property type="entry name" value="Alpha-glycosidase_related"/>
</dbReference>
<dbReference type="Gene3D" id="2.60.40.1180">
    <property type="entry name" value="Golgi alpha-mannosidase II"/>
    <property type="match status" value="1"/>
</dbReference>
<accession>A0A7S3XBR5</accession>
<protein>
    <recommendedName>
        <fullName evidence="2">alpha-galactosidase</fullName>
        <ecNumber evidence="2">3.2.1.22</ecNumber>
    </recommendedName>
</protein>
<feature type="domain" description="Glycosyl hydrolase family 36 N-terminal" evidence="7">
    <location>
        <begin position="226"/>
        <end position="441"/>
    </location>
</feature>
<dbReference type="Gene3D" id="2.70.98.60">
    <property type="entry name" value="alpha-galactosidase from lactobacil brevis"/>
    <property type="match status" value="2"/>
</dbReference>
<dbReference type="PROSITE" id="PS00512">
    <property type="entry name" value="ALPHA_GALACTOSIDASE"/>
    <property type="match status" value="1"/>
</dbReference>
<dbReference type="GO" id="GO:0004557">
    <property type="term" value="F:alpha-galactosidase activity"/>
    <property type="evidence" value="ECO:0007669"/>
    <property type="project" value="UniProtKB-EC"/>
</dbReference>
<dbReference type="InterPro" id="IPR031705">
    <property type="entry name" value="Glyco_hydro_36_C"/>
</dbReference>
<dbReference type="InterPro" id="IPR013780">
    <property type="entry name" value="Glyco_hydro_b"/>
</dbReference>
<dbReference type="Pfam" id="PF16874">
    <property type="entry name" value="Glyco_hydro_36C"/>
    <property type="match status" value="1"/>
</dbReference>
<dbReference type="PANTHER" id="PTHR43053:SF3">
    <property type="entry name" value="ALPHA-GALACTOSIDASE C-RELATED"/>
    <property type="match status" value="1"/>
</dbReference>
<keyword evidence="3" id="KW-0378">Hydrolase</keyword>
<evidence type="ECO:0000256" key="1">
    <source>
        <dbReference type="ARBA" id="ARBA00001255"/>
    </source>
</evidence>
<sequence length="915" mass="101789">MVPEAEQATMVVDDVGPRNVGIEVSTEERNVRLTGTVVVDEGAKLFRLYSKSSMYAFCVDPVGRIEHLYWGKALPPTDELTYLSFSQGPAKLQRAAVAKKYLRAKPSATALVSNDASGSDTERGNDLADSDSSMDGGPPNCSERAPSPQRVESALAEDDSSAGAHRDTINALGINNLQDLLDAGSIFRAQIDTSTNIKCPLPWENPRTFLGEWAGAATFGKPAKLLEFGEGNTGDYRSPSFELQFHDGGRVCPFRYRSHRVIPGKPSMKNANGTLPELHTNAKDATTVVVTLVIEKSFLECDLVYTVFSDIDAIARRVVLRNTTIHPVLVEKLMSATVDFHTFDSFFLTHLSGSWANERGIVSKELSMGRVCIESCRGTSSHQHNPFAALSAGQPREEDGEVYGMALVYSGNFVAEADMCENGRVRLQMGINPTNFEWELQPNEIFESPECVLVFSDSGLTGMSHQFHNLFRNHLFPKQFQDTVCPVLINTWEAMYFDTTYANVMSLAKRAAKSGVEMLVVDDGWFGARDDATSSLGDWYVNNEKLPEGLAMLAKNINDLGMHFGLWVEPELVSQKSRLYQAHPDWILHKPDIDKDSADGDFVLDLTRTDVQKYLIECMSSIFESANIEYVKWDMNSHITEIYSDHVAPSAQGKVYHQYCMGLYRVLRTLTSRFPRIRFETCCGGGGRFDAGMLHYSPQIWTSDNTDATSRLFIQHGTSLLYPPSCISAHISSVPNHQTLRISSFKYRFLVSLFGSLGLELNITTIEEEECAELSMYLQLYKALSPIIHEGDFYRLWNPVEQKQRCAWMSYHQGRGEAVVAAFLLTSDPGHYLPRLRLKGLDPAATYQVEEIIPSTAAHNVQTGRIEACPAPIYKLGKKSITASGRTLMNAGLPIHLIYDGDTAAFYIRDSARKM</sequence>
<dbReference type="Pfam" id="PF02065">
    <property type="entry name" value="Melibiase"/>
    <property type="match status" value="1"/>
</dbReference>
<gene>
    <name evidence="8" type="ORF">PSAL00342_LOCUS2393</name>
</gene>
<dbReference type="GO" id="GO:0016052">
    <property type="term" value="P:carbohydrate catabolic process"/>
    <property type="evidence" value="ECO:0007669"/>
    <property type="project" value="InterPro"/>
</dbReference>
<dbReference type="SUPFAM" id="SSF51445">
    <property type="entry name" value="(Trans)glycosidases"/>
    <property type="match status" value="1"/>
</dbReference>
<dbReference type="InterPro" id="IPR038417">
    <property type="entry name" value="Alpga-gal_N_sf"/>
</dbReference>
<evidence type="ECO:0000256" key="2">
    <source>
        <dbReference type="ARBA" id="ARBA00012755"/>
    </source>
</evidence>
<reference evidence="8" key="1">
    <citation type="submission" date="2021-01" db="EMBL/GenBank/DDBJ databases">
        <authorList>
            <person name="Corre E."/>
            <person name="Pelletier E."/>
            <person name="Niang G."/>
            <person name="Scheremetjew M."/>
            <person name="Finn R."/>
            <person name="Kale V."/>
            <person name="Holt S."/>
            <person name="Cochrane G."/>
            <person name="Meng A."/>
            <person name="Brown T."/>
            <person name="Cohen L."/>
        </authorList>
    </citation>
    <scope>NUCLEOTIDE SEQUENCE</scope>
    <source>
        <strain evidence="8">CCMP1897</strain>
    </source>
</reference>
<dbReference type="AlphaFoldDB" id="A0A7S3XBR5"/>